<evidence type="ECO:0000313" key="3">
    <source>
        <dbReference type="Proteomes" id="UP000037696"/>
    </source>
</evidence>
<feature type="region of interest" description="Disordered" evidence="1">
    <location>
        <begin position="12"/>
        <end position="51"/>
    </location>
</feature>
<dbReference type="AlphaFoldDB" id="A0A0M8NWT3"/>
<feature type="compositionally biased region" description="Basic and acidic residues" evidence="1">
    <location>
        <begin position="34"/>
        <end position="48"/>
    </location>
</feature>
<accession>A0A0M8NWT3</accession>
<organism evidence="2 3">
    <name type="scientific">Penicillium nordicum</name>
    <dbReference type="NCBI Taxonomy" id="229535"/>
    <lineage>
        <taxon>Eukaryota</taxon>
        <taxon>Fungi</taxon>
        <taxon>Dikarya</taxon>
        <taxon>Ascomycota</taxon>
        <taxon>Pezizomycotina</taxon>
        <taxon>Eurotiomycetes</taxon>
        <taxon>Eurotiomycetidae</taxon>
        <taxon>Eurotiales</taxon>
        <taxon>Aspergillaceae</taxon>
        <taxon>Penicillium</taxon>
    </lineage>
</organism>
<evidence type="ECO:0000313" key="2">
    <source>
        <dbReference type="EMBL" id="KOS40448.1"/>
    </source>
</evidence>
<keyword evidence="3" id="KW-1185">Reference proteome</keyword>
<feature type="region of interest" description="Disordered" evidence="1">
    <location>
        <begin position="74"/>
        <end position="98"/>
    </location>
</feature>
<evidence type="ECO:0000256" key="1">
    <source>
        <dbReference type="SAM" id="MobiDB-lite"/>
    </source>
</evidence>
<proteinExistence type="predicted"/>
<reference evidence="2 3" key="1">
    <citation type="submission" date="2015-08" db="EMBL/GenBank/DDBJ databases">
        <title>Genome sequencing of Penicillium nordicum.</title>
        <authorList>
            <person name="Nguyen H.D."/>
            <person name="Seifert K.A."/>
        </authorList>
    </citation>
    <scope>NUCLEOTIDE SEQUENCE [LARGE SCALE GENOMIC DNA]</scope>
    <source>
        <strain evidence="2 3">DAOMC 185683</strain>
    </source>
</reference>
<comment type="caution">
    <text evidence="2">The sequence shown here is derived from an EMBL/GenBank/DDBJ whole genome shotgun (WGS) entry which is preliminary data.</text>
</comment>
<dbReference type="Proteomes" id="UP000037696">
    <property type="component" value="Unassembled WGS sequence"/>
</dbReference>
<sequence length="98" mass="11191">MTSEFGLMQIKVFNPMGAQSDQPQSSPSSPPSPLRREGPCGDKNDEGPRYSLTLVRPTLRYAYCRPGLRFPLTRNRKILGKRKKKKKKEKKKKNSHSC</sequence>
<name>A0A0M8NWT3_9EURO</name>
<dbReference type="EMBL" id="LHQQ01000163">
    <property type="protein sequence ID" value="KOS40448.1"/>
    <property type="molecule type" value="Genomic_DNA"/>
</dbReference>
<protein>
    <submittedName>
        <fullName evidence="2">Uncharacterized protein</fullName>
    </submittedName>
</protein>
<gene>
    <name evidence="2" type="ORF">ACN38_g8702</name>
</gene>